<dbReference type="GO" id="GO:0006357">
    <property type="term" value="P:regulation of transcription by RNA polymerase II"/>
    <property type="evidence" value="ECO:0007669"/>
    <property type="project" value="InterPro"/>
</dbReference>
<evidence type="ECO:0000313" key="4">
    <source>
        <dbReference type="Proteomes" id="UP000646827"/>
    </source>
</evidence>
<name>A0A8H7S466_9FUNG</name>
<dbReference type="PANTHER" id="PTHR10026">
    <property type="entry name" value="CYCLIN"/>
    <property type="match status" value="1"/>
</dbReference>
<reference evidence="3 4" key="1">
    <citation type="submission" date="2020-12" db="EMBL/GenBank/DDBJ databases">
        <title>Metabolic potential, ecology and presence of endohyphal bacteria is reflected in genomic diversity of Mucoromycotina.</title>
        <authorList>
            <person name="Muszewska A."/>
            <person name="Okrasinska A."/>
            <person name="Steczkiewicz K."/>
            <person name="Drgas O."/>
            <person name="Orlowska M."/>
            <person name="Perlinska-Lenart U."/>
            <person name="Aleksandrzak-Piekarczyk T."/>
            <person name="Szatraj K."/>
            <person name="Zielenkiewicz U."/>
            <person name="Pilsyk S."/>
            <person name="Malc E."/>
            <person name="Mieczkowski P."/>
            <person name="Kruszewska J.S."/>
            <person name="Biernat P."/>
            <person name="Pawlowska J."/>
        </authorList>
    </citation>
    <scope>NUCLEOTIDE SEQUENCE [LARGE SCALE GENOMIC DNA]</scope>
    <source>
        <strain evidence="3 4">CBS 142.35</strain>
    </source>
</reference>
<dbReference type="SMART" id="SM00385">
    <property type="entry name" value="CYCLIN"/>
    <property type="match status" value="2"/>
</dbReference>
<keyword evidence="4" id="KW-1185">Reference proteome</keyword>
<evidence type="ECO:0000256" key="1">
    <source>
        <dbReference type="RuleBase" id="RU000383"/>
    </source>
</evidence>
<dbReference type="SUPFAM" id="SSF47954">
    <property type="entry name" value="Cyclin-like"/>
    <property type="match status" value="2"/>
</dbReference>
<accession>A0A8H7S466</accession>
<feature type="non-terminal residue" evidence="3">
    <location>
        <position position="1"/>
    </location>
</feature>
<dbReference type="OrthoDB" id="25002at2759"/>
<dbReference type="InterPro" id="IPR036915">
    <property type="entry name" value="Cyclin-like_sf"/>
</dbReference>
<keyword evidence="1" id="KW-0195">Cyclin</keyword>
<dbReference type="PIRSF" id="PIRSF036580">
    <property type="entry name" value="Cyclin_L"/>
    <property type="match status" value="1"/>
</dbReference>
<dbReference type="CDD" id="cd20546">
    <property type="entry name" value="CYCLIN_SpCG1C_ScCTK2-like_rpt2"/>
    <property type="match status" value="1"/>
</dbReference>
<dbReference type="Pfam" id="PF00134">
    <property type="entry name" value="Cyclin_N"/>
    <property type="match status" value="1"/>
</dbReference>
<dbReference type="GO" id="GO:0016538">
    <property type="term" value="F:cyclin-dependent protein serine/threonine kinase regulator activity"/>
    <property type="evidence" value="ECO:0007669"/>
    <property type="project" value="InterPro"/>
</dbReference>
<evidence type="ECO:0000313" key="3">
    <source>
        <dbReference type="EMBL" id="KAG2221143.1"/>
    </source>
</evidence>
<sequence>MVDQWNFTIQELQHVPSVASGAMDVAEERKQRIYGCTFIQATGCRLELPQLTISTAMVYFHRFFSRESFNNHRYEHIAATCIYLACKVEESSRRPSDVAEACIQYRASSRSNHNENNPKIQRWRRAILSNEHLLLDILCFDFTVEHPYQSLLQFAEELGTPENTLQAAWAFVNDSLRLILCLLYEPHLIAAGCLLLAYRLNNKQFPVDGDFGKMMEDNYEALQ</sequence>
<evidence type="ECO:0000259" key="2">
    <source>
        <dbReference type="SMART" id="SM00385"/>
    </source>
</evidence>
<dbReference type="InterPro" id="IPR006671">
    <property type="entry name" value="Cyclin_N"/>
</dbReference>
<comment type="similarity">
    <text evidence="1">Belongs to the cyclin family.</text>
</comment>
<organism evidence="3 4">
    <name type="scientific">Circinella minor</name>
    <dbReference type="NCBI Taxonomy" id="1195481"/>
    <lineage>
        <taxon>Eukaryota</taxon>
        <taxon>Fungi</taxon>
        <taxon>Fungi incertae sedis</taxon>
        <taxon>Mucoromycota</taxon>
        <taxon>Mucoromycotina</taxon>
        <taxon>Mucoromycetes</taxon>
        <taxon>Mucorales</taxon>
        <taxon>Lichtheimiaceae</taxon>
        <taxon>Circinella</taxon>
    </lineage>
</organism>
<dbReference type="AlphaFoldDB" id="A0A8H7S466"/>
<feature type="domain" description="Cyclin-like" evidence="2">
    <location>
        <begin position="37"/>
        <end position="136"/>
    </location>
</feature>
<dbReference type="Proteomes" id="UP000646827">
    <property type="component" value="Unassembled WGS sequence"/>
</dbReference>
<dbReference type="Gene3D" id="1.10.472.10">
    <property type="entry name" value="Cyclin-like"/>
    <property type="match status" value="2"/>
</dbReference>
<dbReference type="InterPro" id="IPR013763">
    <property type="entry name" value="Cyclin-like_dom"/>
</dbReference>
<proteinExistence type="inferred from homology"/>
<protein>
    <recommendedName>
        <fullName evidence="2">Cyclin-like domain-containing protein</fullName>
    </recommendedName>
</protein>
<dbReference type="EMBL" id="JAEPRB010000118">
    <property type="protein sequence ID" value="KAG2221143.1"/>
    <property type="molecule type" value="Genomic_DNA"/>
</dbReference>
<comment type="caution">
    <text evidence="3">The sequence shown here is derived from an EMBL/GenBank/DDBJ whole genome shotgun (WGS) entry which is preliminary data.</text>
</comment>
<feature type="domain" description="Cyclin-like" evidence="2">
    <location>
        <begin position="149"/>
        <end position="220"/>
    </location>
</feature>
<gene>
    <name evidence="3" type="ORF">INT45_004452</name>
</gene>
<dbReference type="InterPro" id="IPR043198">
    <property type="entry name" value="Cyclin/Ssn8"/>
</dbReference>